<dbReference type="PANTHER" id="PTHR33710">
    <property type="entry name" value="BNAC02G09200D PROTEIN"/>
    <property type="match status" value="1"/>
</dbReference>
<gene>
    <name evidence="1" type="ORF">VFH_VI191200</name>
</gene>
<keyword evidence="2" id="KW-1185">Reference proteome</keyword>
<dbReference type="Gene3D" id="3.60.10.10">
    <property type="entry name" value="Endonuclease/exonuclease/phosphatase"/>
    <property type="match status" value="1"/>
</dbReference>
<dbReference type="AlphaFoldDB" id="A0AAV1BDX3"/>
<accession>A0AAV1BDX3</accession>
<dbReference type="PANTHER" id="PTHR33710:SF71">
    <property type="entry name" value="ENDONUCLEASE_EXONUCLEASE_PHOSPHATASE DOMAIN-CONTAINING PROTEIN"/>
    <property type="match status" value="1"/>
</dbReference>
<organism evidence="1 2">
    <name type="scientific">Vicia faba</name>
    <name type="common">Broad bean</name>
    <name type="synonym">Faba vulgaris</name>
    <dbReference type="NCBI Taxonomy" id="3906"/>
    <lineage>
        <taxon>Eukaryota</taxon>
        <taxon>Viridiplantae</taxon>
        <taxon>Streptophyta</taxon>
        <taxon>Embryophyta</taxon>
        <taxon>Tracheophyta</taxon>
        <taxon>Spermatophyta</taxon>
        <taxon>Magnoliopsida</taxon>
        <taxon>eudicotyledons</taxon>
        <taxon>Gunneridae</taxon>
        <taxon>Pentapetalae</taxon>
        <taxon>rosids</taxon>
        <taxon>fabids</taxon>
        <taxon>Fabales</taxon>
        <taxon>Fabaceae</taxon>
        <taxon>Papilionoideae</taxon>
        <taxon>50 kb inversion clade</taxon>
        <taxon>NPAAA clade</taxon>
        <taxon>Hologalegina</taxon>
        <taxon>IRL clade</taxon>
        <taxon>Fabeae</taxon>
        <taxon>Vicia</taxon>
    </lineage>
</organism>
<evidence type="ECO:0008006" key="3">
    <source>
        <dbReference type="Google" id="ProtNLM"/>
    </source>
</evidence>
<reference evidence="1 2" key="1">
    <citation type="submission" date="2023-01" db="EMBL/GenBank/DDBJ databases">
        <authorList>
            <person name="Kreplak J."/>
        </authorList>
    </citation>
    <scope>NUCLEOTIDE SEQUENCE [LARGE SCALE GENOMIC DNA]</scope>
</reference>
<name>A0AAV1BDX3_VICFA</name>
<evidence type="ECO:0000313" key="2">
    <source>
        <dbReference type="Proteomes" id="UP001157006"/>
    </source>
</evidence>
<evidence type="ECO:0000313" key="1">
    <source>
        <dbReference type="EMBL" id="CAI8619857.1"/>
    </source>
</evidence>
<sequence length="218" mass="26187">MQIKFDNEQEWNFTAIYASPHENNKNMLWEKLTDLAYSLQAPWMLVGDFNDISHVSEKRGGVLASLNICKRLRDKMDRCLISDVESRVPKFTSRGPVFHGGQHIYEKLDRVLSNDEWRMMFLEAYEKLFMRVEFSYHHQILVNMKEEFHNYVEKPFRFENVWLTYDIYSSMLKEAWREDNSLALNLKNVVEGIEKWKFNSFDKIKKAKKEMKRRLEGI</sequence>
<dbReference type="Proteomes" id="UP001157006">
    <property type="component" value="Chromosome 6"/>
</dbReference>
<dbReference type="InterPro" id="IPR036691">
    <property type="entry name" value="Endo/exonu/phosph_ase_sf"/>
</dbReference>
<dbReference type="EMBL" id="OX451741">
    <property type="protein sequence ID" value="CAI8619857.1"/>
    <property type="molecule type" value="Genomic_DNA"/>
</dbReference>
<proteinExistence type="predicted"/>
<protein>
    <recommendedName>
        <fullName evidence="3">Endonuclease/exonuclease/phosphatase domain-containing protein</fullName>
    </recommendedName>
</protein>
<dbReference type="SUPFAM" id="SSF56219">
    <property type="entry name" value="DNase I-like"/>
    <property type="match status" value="1"/>
</dbReference>